<keyword evidence="2" id="KW-1133">Transmembrane helix</keyword>
<evidence type="ECO:0008006" key="5">
    <source>
        <dbReference type="Google" id="ProtNLM"/>
    </source>
</evidence>
<feature type="compositionally biased region" description="Pro residues" evidence="1">
    <location>
        <begin position="56"/>
        <end position="67"/>
    </location>
</feature>
<evidence type="ECO:0000313" key="3">
    <source>
        <dbReference type="EMBL" id="RBW50850.1"/>
    </source>
</evidence>
<accession>A0A366WLV0</accession>
<evidence type="ECO:0000313" key="4">
    <source>
        <dbReference type="Proteomes" id="UP000252706"/>
    </source>
</evidence>
<sequence>MAWFGLICGVFGGMLASVLGYTVWSLPLWLSLALYPLVGTLVVFATIALAIWSNRPPRPPHAAPVPAAPLRHAH</sequence>
<evidence type="ECO:0000256" key="1">
    <source>
        <dbReference type="SAM" id="MobiDB-lite"/>
    </source>
</evidence>
<comment type="caution">
    <text evidence="3">The sequence shown here is derived from an EMBL/GenBank/DDBJ whole genome shotgun (WGS) entry which is preliminary data.</text>
</comment>
<name>A0A366WLV0_9RHOB</name>
<dbReference type="Proteomes" id="UP000252706">
    <property type="component" value="Unassembled WGS sequence"/>
</dbReference>
<dbReference type="RefSeq" id="WP_113825353.1">
    <property type="nucleotide sequence ID" value="NZ_QOCE01000047.1"/>
</dbReference>
<feature type="transmembrane region" description="Helical" evidence="2">
    <location>
        <begin position="30"/>
        <end position="52"/>
    </location>
</feature>
<gene>
    <name evidence="3" type="ORF">DS909_20070</name>
</gene>
<keyword evidence="2" id="KW-0472">Membrane</keyword>
<organism evidence="3 4">
    <name type="scientific">Phaeobacter gallaeciensis</name>
    <dbReference type="NCBI Taxonomy" id="60890"/>
    <lineage>
        <taxon>Bacteria</taxon>
        <taxon>Pseudomonadati</taxon>
        <taxon>Pseudomonadota</taxon>
        <taxon>Alphaproteobacteria</taxon>
        <taxon>Rhodobacterales</taxon>
        <taxon>Roseobacteraceae</taxon>
        <taxon>Phaeobacter</taxon>
    </lineage>
</organism>
<feature type="region of interest" description="Disordered" evidence="1">
    <location>
        <begin position="55"/>
        <end position="74"/>
    </location>
</feature>
<proteinExistence type="predicted"/>
<dbReference type="AlphaFoldDB" id="A0A366WLV0"/>
<keyword evidence="2" id="KW-0812">Transmembrane</keyword>
<reference evidence="3 4" key="1">
    <citation type="submission" date="2018-07" db="EMBL/GenBank/DDBJ databases">
        <title>Modular assembly of carbohydrate-degrading microbial communities in the ocean.</title>
        <authorList>
            <person name="Enke T.N."/>
            <person name="Datta M.S."/>
            <person name="Schwartzman J.A."/>
            <person name="Cermak N."/>
            <person name="Schmitz D.A."/>
            <person name="Barrere J."/>
            <person name="Cordero O.X."/>
        </authorList>
    </citation>
    <scope>NUCLEOTIDE SEQUENCE [LARGE SCALE GENOMIC DNA]</scope>
    <source>
        <strain evidence="3 4">C3M10</strain>
    </source>
</reference>
<dbReference type="EMBL" id="QOCE01000047">
    <property type="protein sequence ID" value="RBW50850.1"/>
    <property type="molecule type" value="Genomic_DNA"/>
</dbReference>
<evidence type="ECO:0000256" key="2">
    <source>
        <dbReference type="SAM" id="Phobius"/>
    </source>
</evidence>
<protein>
    <recommendedName>
        <fullName evidence="5">Major facilitator superfamily (MFS) profile domain-containing protein</fullName>
    </recommendedName>
</protein>